<reference evidence="5" key="1">
    <citation type="journal article" date="2021" name="bioRxiv">
        <title>Unraveling nitrogen, sulfur and carbon metabolic pathways and microbial community transcriptional responses to substrate deprivation and toxicity stresses in a bioreactor mimicking anoxic brackish coastal sediment conditions.</title>
        <authorList>
            <person name="Martins P.D."/>
            <person name="Echeveste M.J."/>
            <person name="Arshad A."/>
            <person name="Kurth J."/>
            <person name="Ouboter H."/>
            <person name="Jetten M.S.M."/>
            <person name="Welte C.U."/>
        </authorList>
    </citation>
    <scope>NUCLEOTIDE SEQUENCE</scope>
    <source>
        <strain evidence="5">MAG_39</strain>
    </source>
</reference>
<organism evidence="5 6">
    <name type="scientific">Candidatus Nitrobium versatile</name>
    <dbReference type="NCBI Taxonomy" id="2884831"/>
    <lineage>
        <taxon>Bacteria</taxon>
        <taxon>Pseudomonadati</taxon>
        <taxon>Nitrospirota</taxon>
        <taxon>Nitrospiria</taxon>
        <taxon>Nitrospirales</taxon>
        <taxon>Nitrospiraceae</taxon>
        <taxon>Candidatus Nitrobium</taxon>
    </lineage>
</organism>
<dbReference type="InterPro" id="IPR005925">
    <property type="entry name" value="Agmatinase-rel"/>
</dbReference>
<dbReference type="PIRSF" id="PIRSF036979">
    <property type="entry name" value="Arginase"/>
    <property type="match status" value="1"/>
</dbReference>
<protein>
    <submittedName>
        <fullName evidence="5">Agmatinase</fullName>
        <ecNumber evidence="5">3.5.3.11</ecNumber>
    </submittedName>
</protein>
<dbReference type="InterPro" id="IPR006035">
    <property type="entry name" value="Ureohydrolase"/>
</dbReference>
<evidence type="ECO:0000256" key="2">
    <source>
        <dbReference type="ARBA" id="ARBA00022723"/>
    </source>
</evidence>
<dbReference type="Pfam" id="PF00491">
    <property type="entry name" value="Arginase"/>
    <property type="match status" value="1"/>
</dbReference>
<dbReference type="Proteomes" id="UP000705867">
    <property type="component" value="Unassembled WGS sequence"/>
</dbReference>
<dbReference type="NCBIfam" id="TIGR01230">
    <property type="entry name" value="agmatinase"/>
    <property type="match status" value="1"/>
</dbReference>
<proteinExistence type="inferred from homology"/>
<dbReference type="InterPro" id="IPR023696">
    <property type="entry name" value="Ureohydrolase_dom_sf"/>
</dbReference>
<dbReference type="GO" id="GO:0008783">
    <property type="term" value="F:agmatinase activity"/>
    <property type="evidence" value="ECO:0007669"/>
    <property type="project" value="UniProtKB-EC"/>
</dbReference>
<dbReference type="PANTHER" id="PTHR11358:SF26">
    <property type="entry name" value="GUANIDINO ACID HYDROLASE, MITOCHONDRIAL"/>
    <property type="match status" value="1"/>
</dbReference>
<accession>A0A953SHU5</accession>
<keyword evidence="3 5" id="KW-0378">Hydrolase</keyword>
<dbReference type="Gene3D" id="3.40.800.10">
    <property type="entry name" value="Ureohydrolase domain"/>
    <property type="match status" value="1"/>
</dbReference>
<evidence type="ECO:0000313" key="6">
    <source>
        <dbReference type="Proteomes" id="UP000705867"/>
    </source>
</evidence>
<feature type="binding site" evidence="4">
    <location>
        <position position="116"/>
    </location>
    <ligand>
        <name>Mn(2+)</name>
        <dbReference type="ChEBI" id="CHEBI:29035"/>
        <label>1</label>
    </ligand>
</feature>
<comment type="caution">
    <text evidence="5">The sequence shown here is derived from an EMBL/GenBank/DDBJ whole genome shotgun (WGS) entry which is preliminary data.</text>
</comment>
<keyword evidence="2 4" id="KW-0479">Metal-binding</keyword>
<feature type="binding site" evidence="4">
    <location>
        <position position="143"/>
    </location>
    <ligand>
        <name>Mn(2+)</name>
        <dbReference type="ChEBI" id="CHEBI:29035"/>
        <label>1</label>
    </ligand>
</feature>
<dbReference type="SUPFAM" id="SSF52768">
    <property type="entry name" value="Arginase/deacetylase"/>
    <property type="match status" value="1"/>
</dbReference>
<comment type="similarity">
    <text evidence="1">Belongs to the arginase family. Agmatinase subfamily.</text>
</comment>
<comment type="cofactor">
    <cofactor evidence="4">
        <name>Mn(2+)</name>
        <dbReference type="ChEBI" id="CHEBI:29035"/>
    </cofactor>
    <text evidence="4">Binds 2 manganese ions per subunit.</text>
</comment>
<gene>
    <name evidence="5" type="primary">speB</name>
    <name evidence="5" type="ORF">K8I29_17945</name>
</gene>
<evidence type="ECO:0000256" key="4">
    <source>
        <dbReference type="PIRSR" id="PIRSR036979-1"/>
    </source>
</evidence>
<evidence type="ECO:0000256" key="3">
    <source>
        <dbReference type="ARBA" id="ARBA00022801"/>
    </source>
</evidence>
<name>A0A953SHU5_9BACT</name>
<dbReference type="EC" id="3.5.3.11" evidence="5"/>
<evidence type="ECO:0000256" key="1">
    <source>
        <dbReference type="ARBA" id="ARBA00009227"/>
    </source>
</evidence>
<sequence length="299" mass="33317">MSASAPIEGFFRLDKEWSRLDTARVAILPLPYEHTTSYGKGAALAPAAIRDASSYLELYDEELDTEIFMLSNGIATLPPLCFDASCRDAAAVEAIREQVSRLIDQDKFVICIGGEHTISIGSALAYTHACPNLSILQLDAHSDLRSVYEGNPYSHACVMARIYEFNRNIVQVGIRSQGAEEAEFIKKNRIATFYAHDIRQGRYGSDMESWQHAVIETLQENVYVTFDCDFLDPALMPALGTPEPGGFGWDETISFLRTLAARRTIVGFDVNEFAPVPPFIHPQFTIAKLIYKLIGYIFS</sequence>
<feature type="binding site" evidence="4">
    <location>
        <position position="227"/>
    </location>
    <ligand>
        <name>Mn(2+)</name>
        <dbReference type="ChEBI" id="CHEBI:29035"/>
        <label>1</label>
    </ligand>
</feature>
<dbReference type="GO" id="GO:0046872">
    <property type="term" value="F:metal ion binding"/>
    <property type="evidence" value="ECO:0007669"/>
    <property type="project" value="UniProtKB-KW"/>
</dbReference>
<keyword evidence="4" id="KW-0464">Manganese</keyword>
<dbReference type="EMBL" id="JAIOIV010000136">
    <property type="protein sequence ID" value="MBZ0158084.1"/>
    <property type="molecule type" value="Genomic_DNA"/>
</dbReference>
<feature type="binding site" evidence="4">
    <location>
        <position position="139"/>
    </location>
    <ligand>
        <name>Mn(2+)</name>
        <dbReference type="ChEBI" id="CHEBI:29035"/>
        <label>1</label>
    </ligand>
</feature>
<dbReference type="GO" id="GO:0033389">
    <property type="term" value="P:putrescine biosynthetic process from arginine, via agmatine"/>
    <property type="evidence" value="ECO:0007669"/>
    <property type="project" value="TreeGrafter"/>
</dbReference>
<dbReference type="PROSITE" id="PS51409">
    <property type="entry name" value="ARGINASE_2"/>
    <property type="match status" value="1"/>
</dbReference>
<feature type="binding site" evidence="4">
    <location>
        <position position="141"/>
    </location>
    <ligand>
        <name>Mn(2+)</name>
        <dbReference type="ChEBI" id="CHEBI:29035"/>
        <label>1</label>
    </ligand>
</feature>
<dbReference type="PANTHER" id="PTHR11358">
    <property type="entry name" value="ARGINASE/AGMATINASE"/>
    <property type="match status" value="1"/>
</dbReference>
<feature type="binding site" evidence="4">
    <location>
        <position position="229"/>
    </location>
    <ligand>
        <name>Mn(2+)</name>
        <dbReference type="ChEBI" id="CHEBI:29035"/>
        <label>1</label>
    </ligand>
</feature>
<dbReference type="CDD" id="cd11593">
    <property type="entry name" value="Agmatinase-like_2"/>
    <property type="match status" value="1"/>
</dbReference>
<dbReference type="AlphaFoldDB" id="A0A953SHU5"/>
<reference evidence="5" key="2">
    <citation type="submission" date="2021-08" db="EMBL/GenBank/DDBJ databases">
        <authorList>
            <person name="Dalcin Martins P."/>
        </authorList>
    </citation>
    <scope>NUCLEOTIDE SEQUENCE</scope>
    <source>
        <strain evidence="5">MAG_39</strain>
    </source>
</reference>
<evidence type="ECO:0000313" key="5">
    <source>
        <dbReference type="EMBL" id="MBZ0158084.1"/>
    </source>
</evidence>